<evidence type="ECO:0000313" key="2">
    <source>
        <dbReference type="EMBL" id="KAJ7771525.1"/>
    </source>
</evidence>
<keyword evidence="3" id="KW-1185">Reference proteome</keyword>
<accession>A0AAD7JTL5</accession>
<comment type="caution">
    <text evidence="2">The sequence shown here is derived from an EMBL/GenBank/DDBJ whole genome shotgun (WGS) entry which is preliminary data.</text>
</comment>
<proteinExistence type="predicted"/>
<gene>
    <name evidence="2" type="ORF">B0H16DRAFT_1513817</name>
</gene>
<reference evidence="2" key="1">
    <citation type="submission" date="2023-03" db="EMBL/GenBank/DDBJ databases">
        <title>Massive genome expansion in bonnet fungi (Mycena s.s.) driven by repeated elements and novel gene families across ecological guilds.</title>
        <authorList>
            <consortium name="Lawrence Berkeley National Laboratory"/>
            <person name="Harder C.B."/>
            <person name="Miyauchi S."/>
            <person name="Viragh M."/>
            <person name="Kuo A."/>
            <person name="Thoen E."/>
            <person name="Andreopoulos B."/>
            <person name="Lu D."/>
            <person name="Skrede I."/>
            <person name="Drula E."/>
            <person name="Henrissat B."/>
            <person name="Morin E."/>
            <person name="Kohler A."/>
            <person name="Barry K."/>
            <person name="LaButti K."/>
            <person name="Morin E."/>
            <person name="Salamov A."/>
            <person name="Lipzen A."/>
            <person name="Mereny Z."/>
            <person name="Hegedus B."/>
            <person name="Baldrian P."/>
            <person name="Stursova M."/>
            <person name="Weitz H."/>
            <person name="Taylor A."/>
            <person name="Grigoriev I.V."/>
            <person name="Nagy L.G."/>
            <person name="Martin F."/>
            <person name="Kauserud H."/>
        </authorList>
    </citation>
    <scope>NUCLEOTIDE SEQUENCE</scope>
    <source>
        <strain evidence="2">CBHHK182m</strain>
    </source>
</reference>
<organism evidence="2 3">
    <name type="scientific">Mycena metata</name>
    <dbReference type="NCBI Taxonomy" id="1033252"/>
    <lineage>
        <taxon>Eukaryota</taxon>
        <taxon>Fungi</taxon>
        <taxon>Dikarya</taxon>
        <taxon>Basidiomycota</taxon>
        <taxon>Agaricomycotina</taxon>
        <taxon>Agaricomycetes</taxon>
        <taxon>Agaricomycetidae</taxon>
        <taxon>Agaricales</taxon>
        <taxon>Marasmiineae</taxon>
        <taxon>Mycenaceae</taxon>
        <taxon>Mycena</taxon>
    </lineage>
</organism>
<dbReference type="EMBL" id="JARKIB010000015">
    <property type="protein sequence ID" value="KAJ7771525.1"/>
    <property type="molecule type" value="Genomic_DNA"/>
</dbReference>
<evidence type="ECO:0000256" key="1">
    <source>
        <dbReference type="SAM" id="MobiDB-lite"/>
    </source>
</evidence>
<protein>
    <submittedName>
        <fullName evidence="2">Uncharacterized protein</fullName>
    </submittedName>
</protein>
<feature type="compositionally biased region" description="Basic and acidic residues" evidence="1">
    <location>
        <begin position="38"/>
        <end position="47"/>
    </location>
</feature>
<sequence>MATPSTPKRKRPAESSNGEEDGNPSPRKTRAPRGTPTKAEERKAVAAAKAERKEAWALWCSQNVWEPNPAYRQRVGSIEMHRTDAMKYYCLTAEEMATLPYFSFENDNHEQAPPGKSYAVAGLEKLAHRKFAMLNIGHPPDASSATEAQFLRDGKNLFDDHINKLNERSKSPRRKKTWRVIRVPIQRLP</sequence>
<name>A0AAD7JTL5_9AGAR</name>
<dbReference type="Proteomes" id="UP001215598">
    <property type="component" value="Unassembled WGS sequence"/>
</dbReference>
<feature type="region of interest" description="Disordered" evidence="1">
    <location>
        <begin position="1"/>
        <end position="47"/>
    </location>
</feature>
<evidence type="ECO:0000313" key="3">
    <source>
        <dbReference type="Proteomes" id="UP001215598"/>
    </source>
</evidence>
<dbReference type="AlphaFoldDB" id="A0AAD7JTL5"/>